<evidence type="ECO:0000313" key="2">
    <source>
        <dbReference type="EMBL" id="RXM95848.1"/>
    </source>
</evidence>
<dbReference type="InterPro" id="IPR027267">
    <property type="entry name" value="AH/BAR_dom_sf"/>
</dbReference>
<dbReference type="Gene3D" id="1.20.1270.60">
    <property type="entry name" value="Arfaptin homology (AH) domain/BAR domain"/>
    <property type="match status" value="1"/>
</dbReference>
<dbReference type="SUPFAM" id="SSF103657">
    <property type="entry name" value="BAR/IMD domain-like"/>
    <property type="match status" value="1"/>
</dbReference>
<dbReference type="Pfam" id="PF16746">
    <property type="entry name" value="BAR_3"/>
    <property type="match status" value="1"/>
</dbReference>
<dbReference type="InterPro" id="IPR047234">
    <property type="entry name" value="GRAF_fam"/>
</dbReference>
<dbReference type="GO" id="GO:0005737">
    <property type="term" value="C:cytoplasm"/>
    <property type="evidence" value="ECO:0007669"/>
    <property type="project" value="InterPro"/>
</dbReference>
<proteinExistence type="predicted"/>
<keyword evidence="3" id="KW-1185">Reference proteome</keyword>
<sequence>MGHPPLEFSDCYLDSPDFRERLKCYEEELGRTSRFLKEVIKDGNNVISTIKIKLELNLKCRKLGWLTVAPFGPFTSNTISQALLNPCIRNSAHVGCKPAAAARKCLRNSIGGGVEFGLETDGQRQALMMMVMVGQVAGDDLRF</sequence>
<evidence type="ECO:0000259" key="1">
    <source>
        <dbReference type="Pfam" id="PF16746"/>
    </source>
</evidence>
<organism evidence="2 3">
    <name type="scientific">Acipenser ruthenus</name>
    <name type="common">Sterlet sturgeon</name>
    <dbReference type="NCBI Taxonomy" id="7906"/>
    <lineage>
        <taxon>Eukaryota</taxon>
        <taxon>Metazoa</taxon>
        <taxon>Chordata</taxon>
        <taxon>Craniata</taxon>
        <taxon>Vertebrata</taxon>
        <taxon>Euteleostomi</taxon>
        <taxon>Actinopterygii</taxon>
        <taxon>Chondrostei</taxon>
        <taxon>Acipenseriformes</taxon>
        <taxon>Acipenseridae</taxon>
        <taxon>Acipenser</taxon>
    </lineage>
</organism>
<reference evidence="2 3" key="1">
    <citation type="submission" date="2019-01" db="EMBL/GenBank/DDBJ databases">
        <title>Draft Genome and Complete Hox-Cluster Characterization of the Sterlet Sturgeon (Acipenser ruthenus).</title>
        <authorList>
            <person name="Wei Q."/>
        </authorList>
    </citation>
    <scope>NUCLEOTIDE SEQUENCE [LARGE SCALE GENOMIC DNA]</scope>
    <source>
        <strain evidence="2">WHYD16114868_AA</strain>
        <tissue evidence="2">Blood</tissue>
    </source>
</reference>
<dbReference type="PANTHER" id="PTHR12552">
    <property type="entry name" value="OLIGOPHRENIN 1"/>
    <property type="match status" value="1"/>
</dbReference>
<dbReference type="PANTHER" id="PTHR12552:SF2">
    <property type="entry name" value="OLIGOPHRENIN-1"/>
    <property type="match status" value="1"/>
</dbReference>
<protein>
    <submittedName>
        <fullName evidence="2">Oligophrenin-1</fullName>
    </submittedName>
</protein>
<evidence type="ECO:0000313" key="3">
    <source>
        <dbReference type="Proteomes" id="UP000289886"/>
    </source>
</evidence>
<name>A0A444V638_ACIRT</name>
<feature type="domain" description="BAR" evidence="1">
    <location>
        <begin position="6"/>
        <end position="51"/>
    </location>
</feature>
<dbReference type="InterPro" id="IPR004148">
    <property type="entry name" value="BAR_dom"/>
</dbReference>
<gene>
    <name evidence="2" type="ORF">EOD39_16398</name>
</gene>
<accession>A0A444V638</accession>
<dbReference type="Proteomes" id="UP000289886">
    <property type="component" value="Unassembled WGS sequence"/>
</dbReference>
<dbReference type="GO" id="GO:0005096">
    <property type="term" value="F:GTPase activator activity"/>
    <property type="evidence" value="ECO:0007669"/>
    <property type="project" value="InterPro"/>
</dbReference>
<comment type="caution">
    <text evidence="2">The sequence shown here is derived from an EMBL/GenBank/DDBJ whole genome shotgun (WGS) entry which is preliminary data.</text>
</comment>
<dbReference type="EMBL" id="SCEB01002054">
    <property type="protein sequence ID" value="RXM95848.1"/>
    <property type="molecule type" value="Genomic_DNA"/>
</dbReference>
<dbReference type="AlphaFoldDB" id="A0A444V638"/>